<dbReference type="AlphaFoldDB" id="A0AAJ6BH40"/>
<dbReference type="Proteomes" id="UP001220610">
    <property type="component" value="Chromosome"/>
</dbReference>
<dbReference type="InterPro" id="IPR046741">
    <property type="entry name" value="DUF6791"/>
</dbReference>
<evidence type="ECO:0000259" key="1">
    <source>
        <dbReference type="Pfam" id="PF00899"/>
    </source>
</evidence>
<dbReference type="CDD" id="cd01483">
    <property type="entry name" value="E1_enzyme_family"/>
    <property type="match status" value="1"/>
</dbReference>
<proteinExistence type="predicted"/>
<evidence type="ECO:0000313" key="4">
    <source>
        <dbReference type="Proteomes" id="UP001220610"/>
    </source>
</evidence>
<feature type="domain" description="DUF6791" evidence="2">
    <location>
        <begin position="10"/>
        <end position="159"/>
    </location>
</feature>
<dbReference type="InterPro" id="IPR035985">
    <property type="entry name" value="Ubiquitin-activating_enz"/>
</dbReference>
<keyword evidence="3" id="KW-0548">Nucleotidyltransferase</keyword>
<dbReference type="GO" id="GO:0008641">
    <property type="term" value="F:ubiquitin-like modifier activating enzyme activity"/>
    <property type="evidence" value="ECO:0007669"/>
    <property type="project" value="InterPro"/>
</dbReference>
<dbReference type="InterPro" id="IPR000594">
    <property type="entry name" value="ThiF_NAD_FAD-bd"/>
</dbReference>
<name>A0AAJ6BH40_9BACT</name>
<dbReference type="SUPFAM" id="SSF69572">
    <property type="entry name" value="Activating enzymes of the ubiquitin-like proteins"/>
    <property type="match status" value="1"/>
</dbReference>
<organism evidence="3 4">
    <name type="scientific">Candidatus Pseudobacter hemicellulosilyticus</name>
    <dbReference type="NCBI Taxonomy" id="3121375"/>
    <lineage>
        <taxon>Bacteria</taxon>
        <taxon>Pseudomonadati</taxon>
        <taxon>Bacteroidota</taxon>
        <taxon>Chitinophagia</taxon>
        <taxon>Chitinophagales</taxon>
        <taxon>Chitinophagaceae</taxon>
        <taxon>Pseudobacter</taxon>
    </lineage>
</organism>
<dbReference type="EMBL" id="CP119311">
    <property type="protein sequence ID" value="WEK35887.1"/>
    <property type="molecule type" value="Genomic_DNA"/>
</dbReference>
<dbReference type="NCBIfam" id="NF004804">
    <property type="entry name" value="PRK06153.1-3"/>
    <property type="match status" value="1"/>
</dbReference>
<sequence>MSHKLISLNPDLKRLQDEGYEVEVRGGYLIIHHIPYANSEKQVKYGTLVCPLTLNVDKTLQPNDHIMHFIGQHPHNADGTIITAIQHASVDQTFAEGLTVNHSFSNKPANGYPDFYEKASTYASIISAQAKAIDKAVTEKTFRVIAEIEEDTVFQYADTNVTRSNIGIINKKQEGHKIAIIGLGGTGGYILDLVAKTPVAEIHLYDGDRFFQHNAFRSPGAATIQELNEAPYKVDYYKNKYIAIHKNIVAHPYKVGESNINEIKDKSHVFISIDHNSSRKQLMAALLKMQIPFIDTGIGVEVVDQFLIGSVRTTTATPQQSDHLADRVPVIDHEDEAYKSNIQIADLNMLNAFMAVHKWKKMVGFYQDLIGEHHSIYSINASHLDSTVSTA</sequence>
<gene>
    <name evidence="3" type="ORF">P0Y53_00115</name>
</gene>
<accession>A0AAJ6BH40</accession>
<dbReference type="NCBIfam" id="NF004805">
    <property type="entry name" value="PRK06153.1-4"/>
    <property type="match status" value="1"/>
</dbReference>
<dbReference type="Pfam" id="PF00899">
    <property type="entry name" value="ThiF"/>
    <property type="match status" value="1"/>
</dbReference>
<evidence type="ECO:0000259" key="2">
    <source>
        <dbReference type="Pfam" id="PF20590"/>
    </source>
</evidence>
<reference evidence="3" key="1">
    <citation type="submission" date="2023-03" db="EMBL/GenBank/DDBJ databases">
        <title>Andean soil-derived lignocellulolytic bacterial consortium as a source of novel taxa and putative plastic-active enzymes.</title>
        <authorList>
            <person name="Diaz-Garcia L."/>
            <person name="Chuvochina M."/>
            <person name="Feuerriegel G."/>
            <person name="Bunk B."/>
            <person name="Sproer C."/>
            <person name="Streit W.R."/>
            <person name="Rodriguez L.M."/>
            <person name="Overmann J."/>
            <person name="Jimenez D.J."/>
        </authorList>
    </citation>
    <scope>NUCLEOTIDE SEQUENCE</scope>
    <source>
        <strain evidence="3">MAG 7</strain>
    </source>
</reference>
<dbReference type="Pfam" id="PF20590">
    <property type="entry name" value="DUF6791"/>
    <property type="match status" value="1"/>
</dbReference>
<dbReference type="Gene3D" id="3.40.50.720">
    <property type="entry name" value="NAD(P)-binding Rossmann-like Domain"/>
    <property type="match status" value="1"/>
</dbReference>
<protein>
    <submittedName>
        <fullName evidence="3">ThiF family adenylyltransferase</fullName>
    </submittedName>
</protein>
<dbReference type="GO" id="GO:0016779">
    <property type="term" value="F:nucleotidyltransferase activity"/>
    <property type="evidence" value="ECO:0007669"/>
    <property type="project" value="UniProtKB-KW"/>
</dbReference>
<keyword evidence="3" id="KW-0808">Transferase</keyword>
<evidence type="ECO:0000313" key="3">
    <source>
        <dbReference type="EMBL" id="WEK35887.1"/>
    </source>
</evidence>
<feature type="domain" description="THIF-type NAD/FAD binding fold" evidence="1">
    <location>
        <begin position="175"/>
        <end position="298"/>
    </location>
</feature>